<dbReference type="InterPro" id="IPR011545">
    <property type="entry name" value="DEAD/DEAH_box_helicase_dom"/>
</dbReference>
<reference evidence="5 6" key="3">
    <citation type="submission" date="2019-03" db="EMBL/GenBank/DDBJ databases">
        <title>Genomic Encyclopedia of Type Strains, Phase IV (KMG-IV): sequencing the most valuable type-strain genomes for metagenomic binning, comparative biology and taxonomic classification.</title>
        <authorList>
            <person name="Goeker M."/>
        </authorList>
    </citation>
    <scope>NUCLEOTIDE SEQUENCE [LARGE SCALE GENOMIC DNA]</scope>
    <source>
        <strain evidence="5 6">DSM 103236</strain>
    </source>
</reference>
<dbReference type="SMART" id="SM00490">
    <property type="entry name" value="HELICc"/>
    <property type="match status" value="1"/>
</dbReference>
<dbReference type="Gene3D" id="3.40.50.300">
    <property type="entry name" value="P-loop containing nucleotide triphosphate hydrolases"/>
    <property type="match status" value="2"/>
</dbReference>
<name>A0A4R2HG63_9SPHI</name>
<evidence type="ECO:0000313" key="6">
    <source>
        <dbReference type="Proteomes" id="UP000295684"/>
    </source>
</evidence>
<dbReference type="PANTHER" id="PTHR47957">
    <property type="entry name" value="ATP-DEPENDENT HELICASE HRQ1"/>
    <property type="match status" value="1"/>
</dbReference>
<gene>
    <name evidence="5" type="ORF">EV200_103421</name>
    <name evidence="4" type="ORF">GCM10011413_26610</name>
</gene>
<dbReference type="GO" id="GO:0005524">
    <property type="term" value="F:ATP binding"/>
    <property type="evidence" value="ECO:0007669"/>
    <property type="project" value="UniProtKB-KW"/>
</dbReference>
<evidence type="ECO:0000259" key="3">
    <source>
        <dbReference type="PROSITE" id="PS51192"/>
    </source>
</evidence>
<dbReference type="Pfam" id="PF09369">
    <property type="entry name" value="MZB"/>
    <property type="match status" value="1"/>
</dbReference>
<dbReference type="Proteomes" id="UP000622648">
    <property type="component" value="Unassembled WGS sequence"/>
</dbReference>
<dbReference type="InterPro" id="IPR014001">
    <property type="entry name" value="Helicase_ATP-bd"/>
</dbReference>
<dbReference type="Pfam" id="PF00270">
    <property type="entry name" value="DEAD"/>
    <property type="match status" value="1"/>
</dbReference>
<sequence>MKDPIGAFDTIKDNFIRYVKTAFATAFEGIEQEREDKLNEDKVLYRSPWMEPLADYVSSGKKVSELAEEDFGGKLDASQRNLFVGLVEKGLFPAEGKLHKHQAEMLREAMEGHNCIITSGTGSGKTESFLLPLFAQLAAELGNWSAAREPSPDLDSWWTSNHGLTPRHICDPMSQNLDRRVAQRAHQVRPSGVRALILYPMNALVEDQMSRLRKALDSDDARAWFAQKAHGNAIYFGRYNGATPIAGGLFNGSGGRNDRKVNKLKQKLQKVEEAARRVDEYISGMLPQDLEFIKLSPAKQIEKIKDLKAFFQRLAGSSEMRSRFDMQLAPPDILITNYSMLSIMLMRGVDSGIFEETKNWLQGLDLDVSQREAERPKRIFNLVIDELHLYRGTQGTEVAYLIRLVLDRLGLRPGDPQLRILASSASIVADDSPDGEKSKQFLEDFFGVDWETAPFKIIKGENTPVDTLPQDSEKLRPEPFAMLAEAFSQCEGNTSATAFIGACNQLSQAIGKQFSIPVEGNGTTGLCSVLAHPGLLLRERLFSPCGDYKAVAAVRISGDASPGPFYADEVFSTDTNPQVLHNALRGLLIARSFFEEAGNGVNLSAKLPRFRFHYFLRNIEGLWASVDPAELGGKPTYRDGLRTAGTLYTSMRISSEIGNRVLELLYCDSCGTTFFGGSRSIGRNGIHELLPTSPKIEGIPEKTAGKLLETRTYQEYGIFWPAGRQQFVHRTQIIGSNAGNDVDHWTVQPLTNPGDQRRYECRWRRAIINKRSGDVDAGPADEMEHPEDWIPGYIFKIEHNSSDVAREEWLESQNLNDTHLALPAVCPCCASDYTLKRSRNSPVRGFRTGFAKTSQIFAKELMLQLPDKAEERKLVVFSDSREDAAQVANGIERNHFTDLLREALLIELHGTIAAQRTLLQAFDENDEETKNNFQRQSADIYASIYELTFEATQHPNAIKKATALRELDKIRSGSFKISELVDRPSSLALSPLMVSLARLGVNPAGPDIALRKQRAAQGIWREWNELIDFESGEWKSNPELSGFIGALRQNTFSMLTKMFFGQLFYSFESSGFGYLSVDPSNLKVHQGAARLGFTQGRFLGILNGVIRILGHKSRHNYSNYEQKPIRAFRDFPAPLRRWLQNVAELHAKDFGLLGDALYECLTEMGVMDAVKGLVIESLYLTVSSPGDQVYYGPLIKRPHLHECGGICTYAGTVKSGPALTRLTVGGDTCVDLWEKNYLAYHALVKKRKPIRLHCEELTGQTDDQFERQRHFRNVILPSEGMAEVKTIDLLSVTTTLEVGVDIGSLQAVMLANMPPQRFNYQQRVGRAGRRGQAYSAILTFCRGRSHDEFYFLHPGKITNDVPPTPFLTMDQPRIVKRLLAKEIFRRAYLSAGIRISGESGIHGQFGSIGADEVQWQQYKEQLSGWIAGNRETVETVVSILLSRQLRDSSAELVEWVCELESTQGMIAHAQRIISNEEISTDDIAQKLAEGGLLPMFGMPTTVKNLYHGLTSEMEPQAIDRNQAMAIYEFAPGAQKTKDKAIHTAIGFTAEFAEKFNGTGAQNFQTGPFYLNRWMTRCKTCGDFRTYGTQAASASAENRCQVCAEDGPAYQPPVMLKSPRAYRTDLSQGQDSQDDLGIILSRPPVFAESRQSDGPGPVSIGNATLDIRDKDVTWRINTNGDRFFSGRLYNTRNTFPFANSLQRLSQQWLSSAHATNTVLKDGYRMEVFPVDQSEEEIIAIASSKTTEVLRIAPGWTNSSLDLNMVSEAGDARARVAQSYGVRAGYYSAAFLLQRIIADRLDVDPAEIEIADILRKKIQEEPARFAAEIILTDELPNGSGFVRRLHDDFESILQTAINPSPHDSYLWGIHAPGHATGCQDACYECLKVYRNMSFHGLLDWKLAVSMMRILSSTDYRCGADGNFSFTELMNWKSQAMKMLQDFARSFGLPGPLERQGLPYIPQRADSGNIILVVHPFWKLQFQQPENWFQEILSELRTEAESSGGKLEVIDSFNLHRRPGWCYEKLLSR</sequence>
<dbReference type="InterPro" id="IPR001650">
    <property type="entry name" value="Helicase_C-like"/>
</dbReference>
<dbReference type="OrthoDB" id="9815222at2"/>
<evidence type="ECO:0000256" key="1">
    <source>
        <dbReference type="ARBA" id="ARBA00022741"/>
    </source>
</evidence>
<dbReference type="GO" id="GO:0003676">
    <property type="term" value="F:nucleic acid binding"/>
    <property type="evidence" value="ECO:0007669"/>
    <property type="project" value="InterPro"/>
</dbReference>
<keyword evidence="1" id="KW-0547">Nucleotide-binding</keyword>
<proteinExistence type="predicted"/>
<reference evidence="7" key="2">
    <citation type="journal article" date="2019" name="Int. J. Syst. Evol. Microbiol.">
        <title>The Global Catalogue of Microorganisms (GCM) 10K type strain sequencing project: providing services to taxonomists for standard genome sequencing and annotation.</title>
        <authorList>
            <consortium name="The Broad Institute Genomics Platform"/>
            <consortium name="The Broad Institute Genome Sequencing Center for Infectious Disease"/>
            <person name="Wu L."/>
            <person name="Ma J."/>
        </authorList>
    </citation>
    <scope>NUCLEOTIDE SEQUENCE [LARGE SCALE GENOMIC DNA]</scope>
    <source>
        <strain evidence="7">CGMCC 1.15644</strain>
    </source>
</reference>
<dbReference type="SMART" id="SM00487">
    <property type="entry name" value="DEXDc"/>
    <property type="match status" value="1"/>
</dbReference>
<keyword evidence="7" id="KW-1185">Reference proteome</keyword>
<dbReference type="PANTHER" id="PTHR47957:SF3">
    <property type="entry name" value="ATP-DEPENDENT HELICASE HRQ1"/>
    <property type="match status" value="1"/>
</dbReference>
<keyword evidence="5" id="KW-0347">Helicase</keyword>
<evidence type="ECO:0000313" key="5">
    <source>
        <dbReference type="EMBL" id="TCO27087.1"/>
    </source>
</evidence>
<dbReference type="Proteomes" id="UP000295684">
    <property type="component" value="Unassembled WGS sequence"/>
</dbReference>
<dbReference type="Pfam" id="PF00271">
    <property type="entry name" value="Helicase_C"/>
    <property type="match status" value="1"/>
</dbReference>
<keyword evidence="2" id="KW-0067">ATP-binding</keyword>
<reference evidence="4" key="4">
    <citation type="submission" date="2024-05" db="EMBL/GenBank/DDBJ databases">
        <authorList>
            <person name="Sun Q."/>
            <person name="Zhou Y."/>
        </authorList>
    </citation>
    <scope>NUCLEOTIDE SEQUENCE</scope>
    <source>
        <strain evidence="4">CGMCC 1.15644</strain>
    </source>
</reference>
<dbReference type="PROSITE" id="PS51192">
    <property type="entry name" value="HELICASE_ATP_BIND_1"/>
    <property type="match status" value="1"/>
</dbReference>
<dbReference type="InterPro" id="IPR027417">
    <property type="entry name" value="P-loop_NTPase"/>
</dbReference>
<evidence type="ECO:0000313" key="4">
    <source>
        <dbReference type="EMBL" id="GGE58801.1"/>
    </source>
</evidence>
<accession>A0A4R2HG63</accession>
<evidence type="ECO:0000256" key="2">
    <source>
        <dbReference type="ARBA" id="ARBA00022840"/>
    </source>
</evidence>
<protein>
    <submittedName>
        <fullName evidence="5">Helicase-like protein</fullName>
    </submittedName>
</protein>
<comment type="caution">
    <text evidence="5">The sequence shown here is derived from an EMBL/GenBank/DDBJ whole genome shotgun (WGS) entry which is preliminary data.</text>
</comment>
<dbReference type="RefSeq" id="WP_132531544.1">
    <property type="nucleotide sequence ID" value="NZ_BMJO01000004.1"/>
</dbReference>
<evidence type="ECO:0000313" key="7">
    <source>
        <dbReference type="Proteomes" id="UP000622648"/>
    </source>
</evidence>
<reference evidence="4" key="1">
    <citation type="journal article" date="2014" name="Int. J. Syst. Evol. Microbiol.">
        <title>Complete genome of a new Firmicutes species belonging to the dominant human colonic microbiota ('Ruminococcus bicirculans') reveals two chromosomes and a selective capacity to utilize plant glucans.</title>
        <authorList>
            <consortium name="NISC Comparative Sequencing Program"/>
            <person name="Wegmann U."/>
            <person name="Louis P."/>
            <person name="Goesmann A."/>
            <person name="Henrissat B."/>
            <person name="Duncan S.H."/>
            <person name="Flint H.J."/>
        </authorList>
    </citation>
    <scope>NUCLEOTIDE SEQUENCE</scope>
    <source>
        <strain evidence="4">CGMCC 1.15644</strain>
    </source>
</reference>
<feature type="domain" description="Helicase ATP-binding" evidence="3">
    <location>
        <begin position="106"/>
        <end position="445"/>
    </location>
</feature>
<dbReference type="GO" id="GO:0006289">
    <property type="term" value="P:nucleotide-excision repair"/>
    <property type="evidence" value="ECO:0007669"/>
    <property type="project" value="TreeGrafter"/>
</dbReference>
<dbReference type="GO" id="GO:0036297">
    <property type="term" value="P:interstrand cross-link repair"/>
    <property type="evidence" value="ECO:0007669"/>
    <property type="project" value="TreeGrafter"/>
</dbReference>
<dbReference type="SUPFAM" id="SSF52540">
    <property type="entry name" value="P-loop containing nucleoside triphosphate hydrolases"/>
    <property type="match status" value="2"/>
</dbReference>
<dbReference type="EMBL" id="BMJO01000004">
    <property type="protein sequence ID" value="GGE58801.1"/>
    <property type="molecule type" value="Genomic_DNA"/>
</dbReference>
<dbReference type="InterPro" id="IPR018973">
    <property type="entry name" value="MZB"/>
</dbReference>
<keyword evidence="5" id="KW-0378">Hydrolase</keyword>
<dbReference type="GO" id="GO:0043138">
    <property type="term" value="F:3'-5' DNA helicase activity"/>
    <property type="evidence" value="ECO:0007669"/>
    <property type="project" value="TreeGrafter"/>
</dbReference>
<organism evidence="5 6">
    <name type="scientific">Pedobacter psychrotolerans</name>
    <dbReference type="NCBI Taxonomy" id="1843235"/>
    <lineage>
        <taxon>Bacteria</taxon>
        <taxon>Pseudomonadati</taxon>
        <taxon>Bacteroidota</taxon>
        <taxon>Sphingobacteriia</taxon>
        <taxon>Sphingobacteriales</taxon>
        <taxon>Sphingobacteriaceae</taxon>
        <taxon>Pedobacter</taxon>
    </lineage>
</organism>
<dbReference type="EMBL" id="SLWO01000003">
    <property type="protein sequence ID" value="TCO27087.1"/>
    <property type="molecule type" value="Genomic_DNA"/>
</dbReference>